<gene>
    <name evidence="6" type="ORF">ABUL08_19915</name>
    <name evidence="5" type="ORF">VK199_19845</name>
</gene>
<dbReference type="GO" id="GO:0071949">
    <property type="term" value="F:FAD binding"/>
    <property type="evidence" value="ECO:0007669"/>
    <property type="project" value="InterPro"/>
</dbReference>
<dbReference type="PRINTS" id="PR00420">
    <property type="entry name" value="RNGMNOXGNASE"/>
</dbReference>
<proteinExistence type="predicted"/>
<dbReference type="Gene3D" id="3.30.9.10">
    <property type="entry name" value="D-Amino Acid Oxidase, subunit A, domain 2"/>
    <property type="match status" value="1"/>
</dbReference>
<organism evidence="5">
    <name type="scientific">Micromonospora sp. CCTCC AA 2012012</name>
    <dbReference type="NCBI Taxonomy" id="3111921"/>
    <lineage>
        <taxon>Bacteria</taxon>
        <taxon>Bacillati</taxon>
        <taxon>Actinomycetota</taxon>
        <taxon>Actinomycetes</taxon>
        <taxon>Micromonosporales</taxon>
        <taxon>Micromonosporaceae</taxon>
        <taxon>Micromonospora</taxon>
    </lineage>
</organism>
<dbReference type="Gene3D" id="3.50.50.60">
    <property type="entry name" value="FAD/NAD(P)-binding domain"/>
    <property type="match status" value="1"/>
</dbReference>
<dbReference type="EMBL" id="CP157762">
    <property type="protein sequence ID" value="XBP91879.1"/>
    <property type="molecule type" value="Genomic_DNA"/>
</dbReference>
<dbReference type="Gene3D" id="3.40.30.120">
    <property type="match status" value="1"/>
</dbReference>
<dbReference type="RefSeq" id="WP_350931435.1">
    <property type="nucleotide sequence ID" value="NZ_CP157762.1"/>
</dbReference>
<keyword evidence="3" id="KW-0274">FAD</keyword>
<evidence type="ECO:0000313" key="6">
    <source>
        <dbReference type="EMBL" id="XCH72577.1"/>
    </source>
</evidence>
<dbReference type="Pfam" id="PF01494">
    <property type="entry name" value="FAD_binding_3"/>
    <property type="match status" value="1"/>
</dbReference>
<dbReference type="InterPro" id="IPR002938">
    <property type="entry name" value="FAD-bd"/>
</dbReference>
<accession>A0AAU7M309</accession>
<evidence type="ECO:0000313" key="5">
    <source>
        <dbReference type="EMBL" id="XBP91879.1"/>
    </source>
</evidence>
<evidence type="ECO:0000256" key="1">
    <source>
        <dbReference type="ARBA" id="ARBA00001974"/>
    </source>
</evidence>
<keyword evidence="5" id="KW-0560">Oxidoreductase</keyword>
<protein>
    <submittedName>
        <fullName evidence="5">FAD-dependent monooxygenase</fullName>
    </submittedName>
</protein>
<comment type="cofactor">
    <cofactor evidence="1">
        <name>FAD</name>
        <dbReference type="ChEBI" id="CHEBI:57692"/>
    </cofactor>
</comment>
<dbReference type="Pfam" id="PF21274">
    <property type="entry name" value="Rng_hyd_C"/>
    <property type="match status" value="1"/>
</dbReference>
<dbReference type="EMBL" id="CP159342">
    <property type="protein sequence ID" value="XCH72577.1"/>
    <property type="molecule type" value="Genomic_DNA"/>
</dbReference>
<dbReference type="InterPro" id="IPR050641">
    <property type="entry name" value="RIFMO-like"/>
</dbReference>
<dbReference type="SUPFAM" id="SSF51905">
    <property type="entry name" value="FAD/NAD(P)-binding domain"/>
    <property type="match status" value="1"/>
</dbReference>
<reference evidence="5" key="1">
    <citation type="submission" date="2024-01" db="EMBL/GenBank/DDBJ databases">
        <title>The genome sequence of Micromonospora mangrovi CCTCC AA 2012012.</title>
        <authorList>
            <person name="Gao J."/>
        </authorList>
    </citation>
    <scope>NUCLEOTIDE SEQUENCE</scope>
    <source>
        <strain evidence="5">CCTCC AA 2012012</strain>
    </source>
</reference>
<evidence type="ECO:0000256" key="3">
    <source>
        <dbReference type="ARBA" id="ARBA00022827"/>
    </source>
</evidence>
<dbReference type="InterPro" id="IPR036188">
    <property type="entry name" value="FAD/NAD-bd_sf"/>
</dbReference>
<keyword evidence="2" id="KW-0285">Flavoprotein</keyword>
<feature type="domain" description="FAD-binding" evidence="4">
    <location>
        <begin position="6"/>
        <end position="353"/>
    </location>
</feature>
<name>A0AAU7M309_9ACTN</name>
<reference evidence="6" key="2">
    <citation type="submission" date="2024-06" db="EMBL/GenBank/DDBJ databases">
        <title>Micromonospora mangrovi CCTCC AA 2012012 genome sequences.</title>
        <authorList>
            <person name="Gao J."/>
        </authorList>
    </citation>
    <scope>NUCLEOTIDE SEQUENCE</scope>
    <source>
        <strain evidence="6">CCTCC AA 2012012</strain>
    </source>
</reference>
<dbReference type="AlphaFoldDB" id="A0AAU7M309"/>
<dbReference type="PANTHER" id="PTHR43004:SF19">
    <property type="entry name" value="BINDING MONOOXYGENASE, PUTATIVE (JCVI)-RELATED"/>
    <property type="match status" value="1"/>
</dbReference>
<keyword evidence="5" id="KW-0503">Monooxygenase</keyword>
<sequence length="521" mass="55838">MREPYTPVLIAGGSLVGLSSALFLARQGVSCLLVERHPSTSVHPRAVGYYPRTMELLRQAGLEEPALKAAAGFASHRTRAGFESLAGRMLFSRTEMDEDDLGAVTPCRLLLLTQDRLEPLLRAKAEQLGADLRFATTLTSFSQDPSGVDAELFDEQTGRTSRIRADYLIGADGPRSLVREALGIPRTGRGVLSRHVSIAFRADLAPVLDGRRFSVVHVANEQVRGIMVHDDTLREGTLIVGYDPEHGETLDDFTDQRCGELVRAAIGVPDIEVRIRSRFPWDMAESTATRYRDGRVLLAGDAAHVIPPTGGYGANTGIADAHNLAWKLAAVLAGQAGPDLLDSYDSERRPVGAFAASQGALQFAIRSGQATDEQRAAALDAQVVTMGYRYPTAAVDLPFAVDPAERTAEPGTRAPHVWLNRDGADTSTLDLFGSGFTVLAAGPEDRWTAAARAAAAETGVVINAWTIDPDDEFHRAYRLAPGAAVLVRPDGFVAWRSPADPGDPAGALVSAVRDVLFPTTA</sequence>
<dbReference type="GO" id="GO:0016709">
    <property type="term" value="F:oxidoreductase activity, acting on paired donors, with incorporation or reduction of molecular oxygen, NAD(P)H as one donor, and incorporation of one atom of oxygen"/>
    <property type="evidence" value="ECO:0007669"/>
    <property type="project" value="UniProtKB-ARBA"/>
</dbReference>
<dbReference type="PANTHER" id="PTHR43004">
    <property type="entry name" value="TRK SYSTEM POTASSIUM UPTAKE PROTEIN"/>
    <property type="match status" value="1"/>
</dbReference>
<evidence type="ECO:0000259" key="4">
    <source>
        <dbReference type="Pfam" id="PF01494"/>
    </source>
</evidence>
<evidence type="ECO:0000256" key="2">
    <source>
        <dbReference type="ARBA" id="ARBA00022630"/>
    </source>
</evidence>